<dbReference type="SUPFAM" id="SSF56672">
    <property type="entry name" value="DNA/RNA polymerases"/>
    <property type="match status" value="1"/>
</dbReference>
<comment type="caution">
    <text evidence="1">The sequence shown here is derived from an EMBL/GenBank/DDBJ whole genome shotgun (WGS) entry which is preliminary data.</text>
</comment>
<dbReference type="Proteomes" id="UP000288805">
    <property type="component" value="Unassembled WGS sequence"/>
</dbReference>
<accession>A0A438BQG4</accession>
<name>A0A438BQG4_VITVI</name>
<dbReference type="Gene3D" id="3.10.10.10">
    <property type="entry name" value="HIV Type 1 Reverse Transcriptase, subunit A, domain 1"/>
    <property type="match status" value="1"/>
</dbReference>
<proteinExistence type="predicted"/>
<dbReference type="EMBL" id="QGNW01002661">
    <property type="protein sequence ID" value="RVW13203.1"/>
    <property type="molecule type" value="Genomic_DNA"/>
</dbReference>
<dbReference type="AlphaFoldDB" id="A0A438BQG4"/>
<evidence type="ECO:0000313" key="2">
    <source>
        <dbReference type="Proteomes" id="UP000288805"/>
    </source>
</evidence>
<dbReference type="InterPro" id="IPR043502">
    <property type="entry name" value="DNA/RNA_pol_sf"/>
</dbReference>
<organism evidence="1 2">
    <name type="scientific">Vitis vinifera</name>
    <name type="common">Grape</name>
    <dbReference type="NCBI Taxonomy" id="29760"/>
    <lineage>
        <taxon>Eukaryota</taxon>
        <taxon>Viridiplantae</taxon>
        <taxon>Streptophyta</taxon>
        <taxon>Embryophyta</taxon>
        <taxon>Tracheophyta</taxon>
        <taxon>Spermatophyta</taxon>
        <taxon>Magnoliopsida</taxon>
        <taxon>eudicotyledons</taxon>
        <taxon>Gunneridae</taxon>
        <taxon>Pentapetalae</taxon>
        <taxon>rosids</taxon>
        <taxon>Vitales</taxon>
        <taxon>Vitaceae</taxon>
        <taxon>Viteae</taxon>
        <taxon>Vitis</taxon>
    </lineage>
</organism>
<gene>
    <name evidence="1" type="ORF">CK203_105031</name>
</gene>
<sequence>MDALLYKHILEYHQILMFQPDEEKTTFMMPHGLYCYKAMSFGLKNGIEVNPDQIKTVLEMPALSSKKELQRFIGHLATLGHFIAHFMDKLRSFFFMIKGKEYEAKDERMARYLALAQDSLAKLGNGLSKEYPEHKT</sequence>
<evidence type="ECO:0000313" key="1">
    <source>
        <dbReference type="EMBL" id="RVW13203.1"/>
    </source>
</evidence>
<protein>
    <submittedName>
        <fullName evidence="1">Uncharacterized protein</fullName>
    </submittedName>
</protein>
<reference evidence="1 2" key="1">
    <citation type="journal article" date="2018" name="PLoS Genet.">
        <title>Population sequencing reveals clonal diversity and ancestral inbreeding in the grapevine cultivar Chardonnay.</title>
        <authorList>
            <person name="Roach M.J."/>
            <person name="Johnson D.L."/>
            <person name="Bohlmann J."/>
            <person name="van Vuuren H.J."/>
            <person name="Jones S.J."/>
            <person name="Pretorius I.S."/>
            <person name="Schmidt S.A."/>
            <person name="Borneman A.R."/>
        </authorList>
    </citation>
    <scope>NUCLEOTIDE SEQUENCE [LARGE SCALE GENOMIC DNA]</scope>
    <source>
        <strain evidence="2">cv. Chardonnay</strain>
        <tissue evidence="1">Leaf</tissue>
    </source>
</reference>